<gene>
    <name evidence="3" type="ORF">AVDCRST_MAG81-5321</name>
</gene>
<dbReference type="EMBL" id="CADCWO010000276">
    <property type="protein sequence ID" value="CAA9590914.1"/>
    <property type="molecule type" value="Genomic_DNA"/>
</dbReference>
<keyword evidence="3" id="KW-0548">Nucleotidyltransferase</keyword>
<feature type="region of interest" description="Disordered" evidence="1">
    <location>
        <begin position="1"/>
        <end position="24"/>
    </location>
</feature>
<evidence type="ECO:0000259" key="2">
    <source>
        <dbReference type="Pfam" id="PF12965"/>
    </source>
</evidence>
<name>A0A6J4VVV1_9CYAN</name>
<dbReference type="Gene3D" id="3.40.50.300">
    <property type="entry name" value="P-loop containing nucleotide triphosphate hydrolases"/>
    <property type="match status" value="1"/>
</dbReference>
<dbReference type="PANTHER" id="PTHR34985:SF1">
    <property type="entry name" value="SLR0554 PROTEIN"/>
    <property type="match status" value="1"/>
</dbReference>
<dbReference type="InterPro" id="IPR034154">
    <property type="entry name" value="TOPRIM_DnaG/twinkle"/>
</dbReference>
<evidence type="ECO:0000256" key="1">
    <source>
        <dbReference type="SAM" id="MobiDB-lite"/>
    </source>
</evidence>
<dbReference type="InterPro" id="IPR049996">
    <property type="entry name" value="Slr7037-like"/>
</dbReference>
<feature type="domain" description="DUF3854" evidence="2">
    <location>
        <begin position="179"/>
        <end position="303"/>
    </location>
</feature>
<dbReference type="InterPro" id="IPR024385">
    <property type="entry name" value="DUF3854"/>
</dbReference>
<keyword evidence="3" id="KW-0808">Transferase</keyword>
<dbReference type="SUPFAM" id="SSF52540">
    <property type="entry name" value="P-loop containing nucleoside triphosphate hydrolases"/>
    <property type="match status" value="1"/>
</dbReference>
<accession>A0A6J4VVV1</accession>
<proteinExistence type="predicted"/>
<protein>
    <submittedName>
        <fullName evidence="3">DNA primase</fullName>
        <ecNumber evidence="3">2.7.7.-</ecNumber>
    </submittedName>
</protein>
<dbReference type="EC" id="2.7.7.-" evidence="3"/>
<evidence type="ECO:0000313" key="3">
    <source>
        <dbReference type="EMBL" id="CAA9590914.1"/>
    </source>
</evidence>
<dbReference type="CDD" id="cd01029">
    <property type="entry name" value="TOPRIM_primases"/>
    <property type="match status" value="1"/>
</dbReference>
<dbReference type="NCBIfam" id="NF042913">
    <property type="entry name" value="CyRepA1"/>
    <property type="match status" value="1"/>
</dbReference>
<dbReference type="InterPro" id="IPR027417">
    <property type="entry name" value="P-loop_NTPase"/>
</dbReference>
<dbReference type="Pfam" id="PF12965">
    <property type="entry name" value="DUF3854"/>
    <property type="match status" value="1"/>
</dbReference>
<reference evidence="3" key="1">
    <citation type="submission" date="2020-02" db="EMBL/GenBank/DDBJ databases">
        <authorList>
            <person name="Meier V. D."/>
        </authorList>
    </citation>
    <scope>NUCLEOTIDE SEQUENCE</scope>
    <source>
        <strain evidence="3">AVDCRST_MAG81</strain>
    </source>
</reference>
<dbReference type="PANTHER" id="PTHR34985">
    <property type="entry name" value="SLR0554 PROTEIN"/>
    <property type="match status" value="1"/>
</dbReference>
<dbReference type="Gene3D" id="3.40.1360.10">
    <property type="match status" value="1"/>
</dbReference>
<sequence>MFVNSSATKHSFEDTQQSSTLEKSFNNEPLSDAFRRSSTLDAFRQRTKLEWTVESAVDPALVDRTVQVVPDTLTDPYTHEVSYPIHEALNWKLTRFGFQARTTEFAALILNDDSSVWQVKLSNARFDSKKSKHRKYERVVGSSSRIWIPKDLPRAVWQRNAHRHGVALTQLDVELGFRCWLSNHLEVPLILCEGAKKAACLLSLGYAAVALPGVWNGYRSKDVLGNPVAPILIPDLEELATAGRQVYICFDHDLKPSTLENVNLATKKLGKLLTQAGCQVRVIQLPGPEKGVDDYVVAQGAEAFVHLYNRAVELDLWSSRKLWELTYKPSLTLNQRYLGDVPFPQSGFAFIKSPKGTGKTKALQPLIQAATRAGRRVLVVTHRIQLGRAICADIGIDWIEERRTSVTQGLLGFGLCIDSLHPESQARFNPQEWHNAIIIFDELEQIIWHLLNSLTCSEKRVIILEQLKQLIQVVDVSGGLIIGQDADLSDVSVKYLLGLVETPVEPWVVINNWKPQLGWRVHFYDTPDPTPLIAQLEAVLEQGGRAFVCLDSQKAKSRWGSVNLERYLQQKYPNLRILRIDSESVADPSHPAYGVVERLDEAALDYELVIASPTIGTGVDHTLRGHYSAVFGIFQGTTADSEARQHLARVRDPVPRYIWARSFGARKIGNGSCNYSALARSTTKNIQINLKLLREVDFDLDAAHDPISLRSWAKMAARVNASLWTFREELRRGLEAEGHRVQVVEPEDTVSIASIKQQMDKIRQVHQETEAQQVAQAATITELEYQSLKDKRSKTLEERCTERKHFLSQRYGVEVTPELKLKDDEGWYPQLRLHYYLLHDIELVNTRDHKELAAHLERGNQKLALQDVKFLGAQVQALRSLGIPELLNPHQQLRGSDPLIEHLAGLAVQHSADLKTVLNLSFTEEMTPIQIVQLLLSKLGLKLKCIKQERLPGSGRQRVYQYLPPDDAREEVFSAWQERDLEV</sequence>
<dbReference type="AlphaFoldDB" id="A0A6J4VVV1"/>
<organism evidence="3">
    <name type="scientific">uncultured Synechococcales cyanobacterium</name>
    <dbReference type="NCBI Taxonomy" id="1936017"/>
    <lineage>
        <taxon>Bacteria</taxon>
        <taxon>Bacillati</taxon>
        <taxon>Cyanobacteriota</taxon>
        <taxon>Cyanophyceae</taxon>
        <taxon>Synechococcales</taxon>
        <taxon>environmental samples</taxon>
    </lineage>
</organism>
<dbReference type="GO" id="GO:0016779">
    <property type="term" value="F:nucleotidyltransferase activity"/>
    <property type="evidence" value="ECO:0007669"/>
    <property type="project" value="UniProtKB-KW"/>
</dbReference>